<protein>
    <submittedName>
        <fullName evidence="3">Uncharacterized protein</fullName>
    </submittedName>
</protein>
<keyword evidence="2" id="KW-1185">Reference proteome</keyword>
<feature type="compositionally biased region" description="Basic and acidic residues" evidence="1">
    <location>
        <begin position="271"/>
        <end position="285"/>
    </location>
</feature>
<sequence>MVEPRHRSPASVIAGAPQPEQPAHRQRAQRYERMNDGHRRQQIELVHRLSGLNLIPAEQCFYIKHICQEKISSLVGFRVVIRNNFLKKIVPKNELFSKMIRNLCIFLLLTAHCLNAFPTSSSWSAERDDNSSDKDYSEAESEANVPQTKARGKKPINSAEIGEASRKGKGPWKPVTDKEIDDFIKELVENNPEYAPPPSDGKANLSGDDDETELLDDSIDFNSSDDDYSLNASSSKKKETAKKGKGTTTQPQNKKRGAKKVESKSVAQPPKADKAKATKKSDTKGKAGGTKATPTQKKQRFSR</sequence>
<name>A0A914I0M4_GLORO</name>
<dbReference type="WBParaSite" id="Gr19_v10_g5769.t1">
    <property type="protein sequence ID" value="Gr19_v10_g5769.t1"/>
    <property type="gene ID" value="Gr19_v10_g5769"/>
</dbReference>
<feature type="region of interest" description="Disordered" evidence="1">
    <location>
        <begin position="121"/>
        <end position="176"/>
    </location>
</feature>
<proteinExistence type="predicted"/>
<feature type="region of interest" description="Disordered" evidence="1">
    <location>
        <begin position="190"/>
        <end position="303"/>
    </location>
</feature>
<feature type="region of interest" description="Disordered" evidence="1">
    <location>
        <begin position="1"/>
        <end position="30"/>
    </location>
</feature>
<reference evidence="3" key="1">
    <citation type="submission" date="2022-11" db="UniProtKB">
        <authorList>
            <consortium name="WormBaseParasite"/>
        </authorList>
    </citation>
    <scope>IDENTIFICATION</scope>
</reference>
<feature type="compositionally biased region" description="Basic and acidic residues" evidence="1">
    <location>
        <begin position="125"/>
        <end position="137"/>
    </location>
</feature>
<evidence type="ECO:0000313" key="2">
    <source>
        <dbReference type="Proteomes" id="UP000887572"/>
    </source>
</evidence>
<evidence type="ECO:0000256" key="1">
    <source>
        <dbReference type="SAM" id="MobiDB-lite"/>
    </source>
</evidence>
<evidence type="ECO:0000313" key="3">
    <source>
        <dbReference type="WBParaSite" id="Gr19_v10_g5769.t1"/>
    </source>
</evidence>
<accession>A0A914I0M4</accession>
<organism evidence="2 3">
    <name type="scientific">Globodera rostochiensis</name>
    <name type="common">Golden nematode worm</name>
    <name type="synonym">Heterodera rostochiensis</name>
    <dbReference type="NCBI Taxonomy" id="31243"/>
    <lineage>
        <taxon>Eukaryota</taxon>
        <taxon>Metazoa</taxon>
        <taxon>Ecdysozoa</taxon>
        <taxon>Nematoda</taxon>
        <taxon>Chromadorea</taxon>
        <taxon>Rhabditida</taxon>
        <taxon>Tylenchina</taxon>
        <taxon>Tylenchomorpha</taxon>
        <taxon>Tylenchoidea</taxon>
        <taxon>Heteroderidae</taxon>
        <taxon>Heteroderinae</taxon>
        <taxon>Globodera</taxon>
    </lineage>
</organism>
<feature type="compositionally biased region" description="Acidic residues" evidence="1">
    <location>
        <begin position="207"/>
        <end position="228"/>
    </location>
</feature>
<dbReference type="AlphaFoldDB" id="A0A914I0M4"/>
<dbReference type="Proteomes" id="UP000887572">
    <property type="component" value="Unplaced"/>
</dbReference>